<dbReference type="STRING" id="2769.R7QI27"/>
<keyword evidence="3" id="KW-0472">Membrane</keyword>
<evidence type="ECO:0000313" key="5">
    <source>
        <dbReference type="Proteomes" id="UP000012073"/>
    </source>
</evidence>
<dbReference type="AlphaFoldDB" id="R7QI27"/>
<reference evidence="5" key="1">
    <citation type="journal article" date="2013" name="Proc. Natl. Acad. Sci. U.S.A.">
        <title>Genome structure and metabolic features in the red seaweed Chondrus crispus shed light on evolution of the Archaeplastida.</title>
        <authorList>
            <person name="Collen J."/>
            <person name="Porcel B."/>
            <person name="Carre W."/>
            <person name="Ball S.G."/>
            <person name="Chaparro C."/>
            <person name="Tonon T."/>
            <person name="Barbeyron T."/>
            <person name="Michel G."/>
            <person name="Noel B."/>
            <person name="Valentin K."/>
            <person name="Elias M."/>
            <person name="Artiguenave F."/>
            <person name="Arun A."/>
            <person name="Aury J.M."/>
            <person name="Barbosa-Neto J.F."/>
            <person name="Bothwell J.H."/>
            <person name="Bouget F.Y."/>
            <person name="Brillet L."/>
            <person name="Cabello-Hurtado F."/>
            <person name="Capella-Gutierrez S."/>
            <person name="Charrier B."/>
            <person name="Cladiere L."/>
            <person name="Cock J.M."/>
            <person name="Coelho S.M."/>
            <person name="Colleoni C."/>
            <person name="Czjzek M."/>
            <person name="Da Silva C."/>
            <person name="Delage L."/>
            <person name="Denoeud F."/>
            <person name="Deschamps P."/>
            <person name="Dittami S.M."/>
            <person name="Gabaldon T."/>
            <person name="Gachon C.M."/>
            <person name="Groisillier A."/>
            <person name="Herve C."/>
            <person name="Jabbari K."/>
            <person name="Katinka M."/>
            <person name="Kloareg B."/>
            <person name="Kowalczyk N."/>
            <person name="Labadie K."/>
            <person name="Leblanc C."/>
            <person name="Lopez P.J."/>
            <person name="McLachlan D.H."/>
            <person name="Meslet-Cladiere L."/>
            <person name="Moustafa A."/>
            <person name="Nehr Z."/>
            <person name="Nyvall Collen P."/>
            <person name="Panaud O."/>
            <person name="Partensky F."/>
            <person name="Poulain J."/>
            <person name="Rensing S.A."/>
            <person name="Rousvoal S."/>
            <person name="Samson G."/>
            <person name="Symeonidi A."/>
            <person name="Weissenbach J."/>
            <person name="Zambounis A."/>
            <person name="Wincker P."/>
            <person name="Boyen C."/>
        </authorList>
    </citation>
    <scope>NUCLEOTIDE SEQUENCE [LARGE SCALE GENOMIC DNA]</scope>
    <source>
        <strain evidence="5">cv. Stackhouse</strain>
    </source>
</reference>
<dbReference type="Proteomes" id="UP000012073">
    <property type="component" value="Unassembled WGS sequence"/>
</dbReference>
<name>R7QI27_CHOCR</name>
<accession>R7QI27</accession>
<feature type="transmembrane region" description="Helical" evidence="3">
    <location>
        <begin position="49"/>
        <end position="69"/>
    </location>
</feature>
<dbReference type="GeneID" id="17324653"/>
<dbReference type="RefSeq" id="XP_005716940.1">
    <property type="nucleotide sequence ID" value="XM_005716883.1"/>
</dbReference>
<dbReference type="PANTHER" id="PTHR31651:SF33">
    <property type="entry name" value="PROTEIN PIN-LIKES 1"/>
    <property type="match status" value="1"/>
</dbReference>
<gene>
    <name evidence="4" type="ORF">CHC_T00005087001</name>
</gene>
<keyword evidence="5" id="KW-1185">Reference proteome</keyword>
<feature type="transmembrane region" description="Helical" evidence="3">
    <location>
        <begin position="115"/>
        <end position="135"/>
    </location>
</feature>
<evidence type="ECO:0000256" key="2">
    <source>
        <dbReference type="ARBA" id="ARBA00022448"/>
    </source>
</evidence>
<dbReference type="InterPro" id="IPR045033">
    <property type="entry name" value="PILS1/3/4/5/7"/>
</dbReference>
<dbReference type="EMBL" id="HG001818">
    <property type="protein sequence ID" value="CDF37121.1"/>
    <property type="molecule type" value="Genomic_DNA"/>
</dbReference>
<keyword evidence="2" id="KW-0813">Transport</keyword>
<keyword evidence="3" id="KW-0812">Transmembrane</keyword>
<dbReference type="OrthoDB" id="5804at2759"/>
<dbReference type="KEGG" id="ccp:CHC_T00005087001"/>
<evidence type="ECO:0000256" key="3">
    <source>
        <dbReference type="SAM" id="Phobius"/>
    </source>
</evidence>
<sequence>MFSALQTLGSGYSPAAVLILAGSLARKVETPTSSAPGEVSSLQLRMPRLVIAISICRFIILPLLAILVIPRVSVFNTPFIKLAVLLEAIMPPAQNSTLILNLEKKPDAAASMARILLVVYLVGAIPMSIGLTYFLGFAGV</sequence>
<organism evidence="4 5">
    <name type="scientific">Chondrus crispus</name>
    <name type="common">Carrageen Irish moss</name>
    <name type="synonym">Polymorpha crispa</name>
    <dbReference type="NCBI Taxonomy" id="2769"/>
    <lineage>
        <taxon>Eukaryota</taxon>
        <taxon>Rhodophyta</taxon>
        <taxon>Florideophyceae</taxon>
        <taxon>Rhodymeniophycidae</taxon>
        <taxon>Gigartinales</taxon>
        <taxon>Gigartinaceae</taxon>
        <taxon>Chondrus</taxon>
    </lineage>
</organism>
<protein>
    <submittedName>
        <fullName evidence="4">Uncharacterized protein</fullName>
    </submittedName>
</protein>
<dbReference type="GO" id="GO:0012505">
    <property type="term" value="C:endomembrane system"/>
    <property type="evidence" value="ECO:0007669"/>
    <property type="project" value="UniProtKB-SubCell"/>
</dbReference>
<proteinExistence type="predicted"/>
<evidence type="ECO:0000313" key="4">
    <source>
        <dbReference type="EMBL" id="CDF37121.1"/>
    </source>
</evidence>
<evidence type="ECO:0000256" key="1">
    <source>
        <dbReference type="ARBA" id="ARBA00004308"/>
    </source>
</evidence>
<keyword evidence="3" id="KW-1133">Transmembrane helix</keyword>
<comment type="subcellular location">
    <subcellularLocation>
        <location evidence="1">Endomembrane system</location>
    </subcellularLocation>
</comment>
<dbReference type="PANTHER" id="PTHR31651">
    <property type="match status" value="1"/>
</dbReference>
<dbReference type="Gramene" id="CDF37121">
    <property type="protein sequence ID" value="CDF37121"/>
    <property type="gene ID" value="CHC_T00005087001"/>
</dbReference>